<dbReference type="SUPFAM" id="SSF53098">
    <property type="entry name" value="Ribonuclease H-like"/>
    <property type="match status" value="1"/>
</dbReference>
<dbReference type="InterPro" id="IPR053151">
    <property type="entry name" value="RNase_H-like"/>
</dbReference>
<dbReference type="InterPro" id="IPR012337">
    <property type="entry name" value="RNaseH-like_sf"/>
</dbReference>
<dbReference type="Gene3D" id="3.30.420.10">
    <property type="entry name" value="Ribonuclease H-like superfamily/Ribonuclease H"/>
    <property type="match status" value="1"/>
</dbReference>
<dbReference type="OrthoDB" id="1424721at2759"/>
<dbReference type="PANTHER" id="PTHR47723">
    <property type="entry name" value="OS05G0353850 PROTEIN"/>
    <property type="match status" value="1"/>
</dbReference>
<gene>
    <name evidence="2" type="ORF">Lalb_Chr18g0052711</name>
</gene>
<dbReference type="EMBL" id="WOCE01000018">
    <property type="protein sequence ID" value="KAE9594334.1"/>
    <property type="molecule type" value="Genomic_DNA"/>
</dbReference>
<dbReference type="CDD" id="cd06222">
    <property type="entry name" value="RNase_H_like"/>
    <property type="match status" value="1"/>
</dbReference>
<sequence>MYAEFHTAILAIELATQKGWKFLWIECDSTMVVDTFNESINPPWKLWNRWLLCKNLLSSMRFKISHIYRKGNSSADKLANYGILTRTFTWWDSIPIFIKEDYYRNELGLPNYRFRQF</sequence>
<evidence type="ECO:0000313" key="2">
    <source>
        <dbReference type="EMBL" id="KAE9594334.1"/>
    </source>
</evidence>
<evidence type="ECO:0000259" key="1">
    <source>
        <dbReference type="Pfam" id="PF13456"/>
    </source>
</evidence>
<organism evidence="2 3">
    <name type="scientific">Lupinus albus</name>
    <name type="common">White lupine</name>
    <name type="synonym">Lupinus termis</name>
    <dbReference type="NCBI Taxonomy" id="3870"/>
    <lineage>
        <taxon>Eukaryota</taxon>
        <taxon>Viridiplantae</taxon>
        <taxon>Streptophyta</taxon>
        <taxon>Embryophyta</taxon>
        <taxon>Tracheophyta</taxon>
        <taxon>Spermatophyta</taxon>
        <taxon>Magnoliopsida</taxon>
        <taxon>eudicotyledons</taxon>
        <taxon>Gunneridae</taxon>
        <taxon>Pentapetalae</taxon>
        <taxon>rosids</taxon>
        <taxon>fabids</taxon>
        <taxon>Fabales</taxon>
        <taxon>Fabaceae</taxon>
        <taxon>Papilionoideae</taxon>
        <taxon>50 kb inversion clade</taxon>
        <taxon>genistoids sensu lato</taxon>
        <taxon>core genistoids</taxon>
        <taxon>Genisteae</taxon>
        <taxon>Lupinus</taxon>
    </lineage>
</organism>
<keyword evidence="3" id="KW-1185">Reference proteome</keyword>
<dbReference type="AlphaFoldDB" id="A0A6A4P2C7"/>
<name>A0A6A4P2C7_LUPAL</name>
<reference evidence="3" key="1">
    <citation type="journal article" date="2020" name="Nat. Commun.">
        <title>Genome sequence of the cluster root forming white lupin.</title>
        <authorList>
            <person name="Hufnagel B."/>
            <person name="Marques A."/>
            <person name="Soriano A."/>
            <person name="Marques L."/>
            <person name="Divol F."/>
            <person name="Doumas P."/>
            <person name="Sallet E."/>
            <person name="Mancinotti D."/>
            <person name="Carrere S."/>
            <person name="Marande W."/>
            <person name="Arribat S."/>
            <person name="Keller J."/>
            <person name="Huneau C."/>
            <person name="Blein T."/>
            <person name="Aime D."/>
            <person name="Laguerre M."/>
            <person name="Taylor J."/>
            <person name="Schubert V."/>
            <person name="Nelson M."/>
            <person name="Geu-Flores F."/>
            <person name="Crespi M."/>
            <person name="Gallardo-Guerrero K."/>
            <person name="Delaux P.-M."/>
            <person name="Salse J."/>
            <person name="Berges H."/>
            <person name="Guyot R."/>
            <person name="Gouzy J."/>
            <person name="Peret B."/>
        </authorList>
    </citation>
    <scope>NUCLEOTIDE SEQUENCE [LARGE SCALE GENOMIC DNA]</scope>
    <source>
        <strain evidence="3">cv. Amiga</strain>
    </source>
</reference>
<dbReference type="InterPro" id="IPR036397">
    <property type="entry name" value="RNaseH_sf"/>
</dbReference>
<dbReference type="GO" id="GO:0004523">
    <property type="term" value="F:RNA-DNA hybrid ribonuclease activity"/>
    <property type="evidence" value="ECO:0007669"/>
    <property type="project" value="InterPro"/>
</dbReference>
<feature type="domain" description="RNase H type-1" evidence="1">
    <location>
        <begin position="3"/>
        <end position="81"/>
    </location>
</feature>
<dbReference type="PANTHER" id="PTHR47723:SF23">
    <property type="entry name" value="REVERSE TRANSCRIPTASE-LIKE PROTEIN"/>
    <property type="match status" value="1"/>
</dbReference>
<protein>
    <submittedName>
        <fullName evidence="2">Putative ribonuclease H-like domain-containing protein</fullName>
    </submittedName>
</protein>
<accession>A0A6A4P2C7</accession>
<dbReference type="GO" id="GO:0003676">
    <property type="term" value="F:nucleic acid binding"/>
    <property type="evidence" value="ECO:0007669"/>
    <property type="project" value="InterPro"/>
</dbReference>
<dbReference type="InterPro" id="IPR044730">
    <property type="entry name" value="RNase_H-like_dom_plant"/>
</dbReference>
<dbReference type="InterPro" id="IPR002156">
    <property type="entry name" value="RNaseH_domain"/>
</dbReference>
<comment type="caution">
    <text evidence="2">The sequence shown here is derived from an EMBL/GenBank/DDBJ whole genome shotgun (WGS) entry which is preliminary data.</text>
</comment>
<dbReference type="Pfam" id="PF13456">
    <property type="entry name" value="RVT_3"/>
    <property type="match status" value="1"/>
</dbReference>
<proteinExistence type="predicted"/>
<evidence type="ECO:0000313" key="3">
    <source>
        <dbReference type="Proteomes" id="UP000447434"/>
    </source>
</evidence>
<dbReference type="Proteomes" id="UP000447434">
    <property type="component" value="Chromosome 18"/>
</dbReference>